<feature type="compositionally biased region" description="Low complexity" evidence="2">
    <location>
        <begin position="736"/>
        <end position="768"/>
    </location>
</feature>
<comment type="similarity">
    <text evidence="1">Belongs to the WAPL family.</text>
</comment>
<feature type="domain" description="Wings apart-like protein C-terminal" evidence="3">
    <location>
        <begin position="256"/>
        <end position="398"/>
    </location>
</feature>
<dbReference type="Pfam" id="PF07814">
    <property type="entry name" value="WAPL"/>
    <property type="match status" value="1"/>
</dbReference>
<evidence type="ECO:0000259" key="3">
    <source>
        <dbReference type="Pfam" id="PF07814"/>
    </source>
</evidence>
<organism evidence="5 6">
    <name type="scientific">Aphanomyces stellatus</name>
    <dbReference type="NCBI Taxonomy" id="120398"/>
    <lineage>
        <taxon>Eukaryota</taxon>
        <taxon>Sar</taxon>
        <taxon>Stramenopiles</taxon>
        <taxon>Oomycota</taxon>
        <taxon>Saprolegniomycetes</taxon>
        <taxon>Saprolegniales</taxon>
        <taxon>Verrucalvaceae</taxon>
        <taxon>Aphanomyces</taxon>
    </lineage>
</organism>
<dbReference type="Proteomes" id="UP000332933">
    <property type="component" value="Unassembled WGS sequence"/>
</dbReference>
<dbReference type="InterPro" id="IPR011989">
    <property type="entry name" value="ARM-like"/>
</dbReference>
<feature type="compositionally biased region" description="Polar residues" evidence="2">
    <location>
        <begin position="653"/>
        <end position="672"/>
    </location>
</feature>
<dbReference type="PANTHER" id="PTHR22100:SF13">
    <property type="entry name" value="WINGS APART-LIKE PROTEIN HOMOLOG"/>
    <property type="match status" value="1"/>
</dbReference>
<sequence length="934" mass="100707">MQSTASLQHSGENHAALEQIHYYLDGIEDGKGSSRSISALKLAEVCACKTDAATLSSGPAPTNGRLLLRAKGGLTHCIELVEHLKIEKTADAYEHIYCMMTLLYFVTLDTENCESLTATAFSKIVQVLRFAEHGAWRYHHASSTASTPDGDAPKKRALLKKKSSLVRRPSNTRVALVHQAETLLRGDMIFQSTELMPLVTLCDLVLAVLNNSFHTDHTTQYGISQNGGPASKPLTHKSNAIFHERKILLRDGGGLDSVAHIVESASRALETHPGATAQLLHGLRLLDQVSFMERGNQDHLVLHTSILSVIVDVIQHHAAPHASRRSTDMYLMALRVFINLTHKNDIACVNVAAIHGARAVLDVFLQFHAADADEKITFDTCLLTLSALVNCVEHNDTNRDDVASPPTHLDTLAAYFCARVASFQHVLLQPDETATWKPEDVILSGSVAMLLGCLMRARPTNAARILAALPDQSPHLMLRVLVAFVGLHAQIGALSEEILESCIHVETELKRLMDSDDRHATTDIRTSISHLDLASTKPPTSASKSQDALLLSIDATEASFTTPLAASQCVDGGTPPASAFKITSFTSSSAEGSTKSQLRKRTSRVLGVDDSPSIPKKTKKTTAWADEDAKSSPDATGRLVTQKRRKRPEKLSTKSTEPKTSAATETMNQPTFSHKRLAPRTLESGDDLATDTPPASAATKAANIGNDKNEGHQPTFSKRKATRTPSGDMGNATKTPPASSPASSPPASATPASSPRLSSPPASNSSPHSELKPHSSEANEARVKLDDFVRPPPLRTQPTFSKRSLRVRTSSPVESSTLPSASPTPTKSEPDDLSTAATEASSVVSRRPAMRKRPSASPESEQKPPTHPKTSLRRPTTPSPLASHKSALVKKQTPPSSSSNKSRRLTPKSSPKTPSPKVTSKPKKQLLDVFSFDE</sequence>
<dbReference type="Gene3D" id="1.25.10.10">
    <property type="entry name" value="Leucine-rich Repeat Variant"/>
    <property type="match status" value="1"/>
</dbReference>
<dbReference type="AlphaFoldDB" id="A0A485L420"/>
<evidence type="ECO:0000256" key="1">
    <source>
        <dbReference type="ARBA" id="ARBA00006854"/>
    </source>
</evidence>
<proteinExistence type="inferred from homology"/>
<feature type="region of interest" description="Disordered" evidence="2">
    <location>
        <begin position="590"/>
        <end position="934"/>
    </location>
</feature>
<evidence type="ECO:0000313" key="5">
    <source>
        <dbReference type="EMBL" id="VFT92506.1"/>
    </source>
</evidence>
<dbReference type="EMBL" id="CAADRA010005744">
    <property type="protein sequence ID" value="VFT92506.1"/>
    <property type="molecule type" value="Genomic_DNA"/>
</dbReference>
<feature type="compositionally biased region" description="Polar residues" evidence="2">
    <location>
        <begin position="796"/>
        <end position="814"/>
    </location>
</feature>
<evidence type="ECO:0000313" key="6">
    <source>
        <dbReference type="Proteomes" id="UP000332933"/>
    </source>
</evidence>
<keyword evidence="6" id="KW-1185">Reference proteome</keyword>
<evidence type="ECO:0000256" key="2">
    <source>
        <dbReference type="SAM" id="MobiDB-lite"/>
    </source>
</evidence>
<name>A0A485L420_9STRA</name>
<feature type="compositionally biased region" description="Low complexity" evidence="2">
    <location>
        <begin position="815"/>
        <end position="827"/>
    </location>
</feature>
<dbReference type="PANTHER" id="PTHR22100">
    <property type="entry name" value="WINGS APART-LIKE PROTEIN HOMOLOG"/>
    <property type="match status" value="1"/>
</dbReference>
<accession>A0A485L420</accession>
<dbReference type="OrthoDB" id="78088at2759"/>
<dbReference type="EMBL" id="VJMH01005723">
    <property type="protein sequence ID" value="KAF0693311.1"/>
    <property type="molecule type" value="Genomic_DNA"/>
</dbReference>
<reference evidence="4" key="2">
    <citation type="submission" date="2019-06" db="EMBL/GenBank/DDBJ databases">
        <title>Genomics analysis of Aphanomyces spp. identifies a new class of oomycete effector associated with host adaptation.</title>
        <authorList>
            <person name="Gaulin E."/>
        </authorList>
    </citation>
    <scope>NUCLEOTIDE SEQUENCE</scope>
    <source>
        <strain evidence="4">CBS 578.67</strain>
    </source>
</reference>
<feature type="compositionally biased region" description="Basic and acidic residues" evidence="2">
    <location>
        <begin position="769"/>
        <end position="789"/>
    </location>
</feature>
<dbReference type="InterPro" id="IPR039874">
    <property type="entry name" value="WAPL"/>
</dbReference>
<evidence type="ECO:0000313" key="4">
    <source>
        <dbReference type="EMBL" id="KAF0693311.1"/>
    </source>
</evidence>
<reference evidence="5 6" key="1">
    <citation type="submission" date="2019-03" db="EMBL/GenBank/DDBJ databases">
        <authorList>
            <person name="Gaulin E."/>
            <person name="Dumas B."/>
        </authorList>
    </citation>
    <scope>NUCLEOTIDE SEQUENCE [LARGE SCALE GENOMIC DNA]</scope>
    <source>
        <strain evidence="5">CBS 568.67</strain>
    </source>
</reference>
<dbReference type="InterPro" id="IPR022771">
    <property type="entry name" value="WAPL_C"/>
</dbReference>
<protein>
    <submittedName>
        <fullName evidence="5">Aste57867_15715 protein</fullName>
    </submittedName>
</protein>
<feature type="compositionally biased region" description="Low complexity" evidence="2">
    <location>
        <begin position="907"/>
        <end position="919"/>
    </location>
</feature>
<gene>
    <name evidence="5" type="primary">Aste57867_15715</name>
    <name evidence="4" type="ORF">As57867_015659</name>
    <name evidence="5" type="ORF">ASTE57867_15715</name>
</gene>
<feature type="compositionally biased region" description="Low complexity" evidence="2">
    <location>
        <begin position="834"/>
        <end position="845"/>
    </location>
</feature>